<dbReference type="PANTHER" id="PTHR21013">
    <property type="entry name" value="ATP SYNTHASE MITOCHONDRIAL F1 COMPLEX ASSEMBLY FACTOR 2/ATP12 PROTEIN, MITOCHONDRIAL PRECURSOR"/>
    <property type="match status" value="1"/>
</dbReference>
<dbReference type="InterPro" id="IPR011419">
    <property type="entry name" value="ATP12_ATP_synth-F1-assembly"/>
</dbReference>
<keyword evidence="2" id="KW-1185">Reference proteome</keyword>
<accession>A0A8S1KQH3</accession>
<organism evidence="1 2">
    <name type="scientific">Paramecium sonneborni</name>
    <dbReference type="NCBI Taxonomy" id="65129"/>
    <lineage>
        <taxon>Eukaryota</taxon>
        <taxon>Sar</taxon>
        <taxon>Alveolata</taxon>
        <taxon>Ciliophora</taxon>
        <taxon>Intramacronucleata</taxon>
        <taxon>Oligohymenophorea</taxon>
        <taxon>Peniculida</taxon>
        <taxon>Parameciidae</taxon>
        <taxon>Paramecium</taxon>
    </lineage>
</organism>
<gene>
    <name evidence="1" type="ORF">PSON_ATCC_30995.1.T0070184</name>
</gene>
<dbReference type="Proteomes" id="UP000692954">
    <property type="component" value="Unassembled WGS sequence"/>
</dbReference>
<dbReference type="Pfam" id="PF07542">
    <property type="entry name" value="ATP12"/>
    <property type="match status" value="1"/>
</dbReference>
<dbReference type="GO" id="GO:0033615">
    <property type="term" value="P:mitochondrial proton-transporting ATP synthase complex assembly"/>
    <property type="evidence" value="ECO:0007669"/>
    <property type="project" value="TreeGrafter"/>
</dbReference>
<comment type="caution">
    <text evidence="1">The sequence shown here is derived from an EMBL/GenBank/DDBJ whole genome shotgun (WGS) entry which is preliminary data.</text>
</comment>
<dbReference type="GO" id="GO:0005739">
    <property type="term" value="C:mitochondrion"/>
    <property type="evidence" value="ECO:0007669"/>
    <property type="project" value="TreeGrafter"/>
</dbReference>
<sequence length="264" mass="30923">MRSFVKQFKFTEQVSILHQAQIKKCYKEASIEMAPNPINPFHQWIIKLDGKSIKTQKKNILAVPSPQLAAYVASEFNNQNQNKSFFSMPFLLLASHAVDLDFDASNREILEMKFMFNLENDFIFRRQLNSEQQHQTETQTLDPFLSQLYRKLNIQINSKDVRNLEYLNQQGKIKLESYIRGINNWQLVSLNQKIEILQSCILGLYLQLGLINIQMALGLKKQLIEFENFKILSNRKENNEENFKTNLEVAQLFSESITTQSIMY</sequence>
<proteinExistence type="predicted"/>
<dbReference type="EMBL" id="CAJJDN010000007">
    <property type="protein sequence ID" value="CAD8053134.1"/>
    <property type="molecule type" value="Genomic_DNA"/>
</dbReference>
<evidence type="ECO:0000313" key="1">
    <source>
        <dbReference type="EMBL" id="CAD8053134.1"/>
    </source>
</evidence>
<reference evidence="1" key="1">
    <citation type="submission" date="2021-01" db="EMBL/GenBank/DDBJ databases">
        <authorList>
            <consortium name="Genoscope - CEA"/>
            <person name="William W."/>
        </authorList>
    </citation>
    <scope>NUCLEOTIDE SEQUENCE</scope>
</reference>
<evidence type="ECO:0000313" key="2">
    <source>
        <dbReference type="Proteomes" id="UP000692954"/>
    </source>
</evidence>
<dbReference type="AlphaFoldDB" id="A0A8S1KQH3"/>
<dbReference type="PANTHER" id="PTHR21013:SF10">
    <property type="entry name" value="ATP SYNTHASE MITOCHONDRIAL F1 COMPLEX ASSEMBLY FACTOR 2"/>
    <property type="match status" value="1"/>
</dbReference>
<protein>
    <submittedName>
        <fullName evidence="1">Uncharacterized protein</fullName>
    </submittedName>
</protein>
<dbReference type="OrthoDB" id="5673at2759"/>
<name>A0A8S1KQH3_9CILI</name>